<comment type="caution">
    <text evidence="1">The sequence shown here is derived from an EMBL/GenBank/DDBJ whole genome shotgun (WGS) entry which is preliminary data.</text>
</comment>
<evidence type="ECO:0000313" key="1">
    <source>
        <dbReference type="EMBL" id="GAA2035243.1"/>
    </source>
</evidence>
<protein>
    <submittedName>
        <fullName evidence="1">Uncharacterized protein</fullName>
    </submittedName>
</protein>
<accession>A0ABN2UDG3</accession>
<reference evidence="1 2" key="1">
    <citation type="journal article" date="2019" name="Int. J. Syst. Evol. Microbiol.">
        <title>The Global Catalogue of Microorganisms (GCM) 10K type strain sequencing project: providing services to taxonomists for standard genome sequencing and annotation.</title>
        <authorList>
            <consortium name="The Broad Institute Genomics Platform"/>
            <consortium name="The Broad Institute Genome Sequencing Center for Infectious Disease"/>
            <person name="Wu L."/>
            <person name="Ma J."/>
        </authorList>
    </citation>
    <scope>NUCLEOTIDE SEQUENCE [LARGE SCALE GENOMIC DNA]</scope>
    <source>
        <strain evidence="1 2">JCM 16014</strain>
    </source>
</reference>
<evidence type="ECO:0000313" key="2">
    <source>
        <dbReference type="Proteomes" id="UP001500751"/>
    </source>
</evidence>
<dbReference type="Proteomes" id="UP001500751">
    <property type="component" value="Unassembled WGS sequence"/>
</dbReference>
<dbReference type="EMBL" id="BAAAQN010000022">
    <property type="protein sequence ID" value="GAA2035243.1"/>
    <property type="molecule type" value="Genomic_DNA"/>
</dbReference>
<keyword evidence="2" id="KW-1185">Reference proteome</keyword>
<proteinExistence type="predicted"/>
<gene>
    <name evidence="1" type="ORF">GCM10009839_39890</name>
</gene>
<name>A0ABN2UDG3_9ACTN</name>
<sequence>MEDNAWTDLADATRVTCPPRGRELEVVYPDGDFIKLEFREVPSREEAANLFGEIPSRAQFPSTILMVGLRLQEFGLDLQHGKTNRAGFLNIGGYMYSGHCQNGLPLPMPIIR</sequence>
<organism evidence="1 2">
    <name type="scientific">Catenulispora yoronensis</name>
    <dbReference type="NCBI Taxonomy" id="450799"/>
    <lineage>
        <taxon>Bacteria</taxon>
        <taxon>Bacillati</taxon>
        <taxon>Actinomycetota</taxon>
        <taxon>Actinomycetes</taxon>
        <taxon>Catenulisporales</taxon>
        <taxon>Catenulisporaceae</taxon>
        <taxon>Catenulispora</taxon>
    </lineage>
</organism>